<feature type="transmembrane region" description="Helical" evidence="1">
    <location>
        <begin position="53"/>
        <end position="79"/>
    </location>
</feature>
<keyword evidence="1" id="KW-0812">Transmembrane</keyword>
<name>A0A4P7AIF6_9MOLU</name>
<proteinExistence type="predicted"/>
<dbReference type="EMBL" id="CP038013">
    <property type="protein sequence ID" value="QBQ07280.1"/>
    <property type="molecule type" value="Genomic_DNA"/>
</dbReference>
<sequence>MKFKTNIKSFGKIFTLIFKNIFLNYRTYFYTFLLSAAVFSISFVVWFRNANQVIMPPFIIAIVTSCTFFSSAYIGIVVVDWKKRNYLTKLQMGSINKINLLISLFLINLFISFICILINIALYNIFNAVNLVTINHKVLKNLDGLIWFLYSTFTILLILFLTIVNLLLTSISKKVPLSIFFILLFLILSVGLSDAIVQPSVTSESKALIILGYFSPAKYFVWFIMLLTSYTLFDVYGITQIIPDYFYGQTSPFINIFQTLLPALAFLIVVAVVYKWVFKWGYKI</sequence>
<feature type="transmembrane region" description="Helical" evidence="1">
    <location>
        <begin position="175"/>
        <end position="197"/>
    </location>
</feature>
<accession>A0A4P7AIF6</accession>
<reference evidence="2 3" key="1">
    <citation type="submission" date="2019-03" db="EMBL/GenBank/DDBJ databases">
        <title>Complete genome sequence of Spiroplasma gladiatoris TG-1 (DSM 22552).</title>
        <authorList>
            <person name="Lin Y.-C."/>
            <person name="Chou L."/>
            <person name="Kuo C.-H."/>
        </authorList>
    </citation>
    <scope>NUCLEOTIDE SEQUENCE [LARGE SCALE GENOMIC DNA]</scope>
    <source>
        <strain evidence="2 3">TG-1</strain>
    </source>
</reference>
<dbReference type="Proteomes" id="UP000294309">
    <property type="component" value="Chromosome"/>
</dbReference>
<evidence type="ECO:0000313" key="2">
    <source>
        <dbReference type="EMBL" id="QBQ07280.1"/>
    </source>
</evidence>
<feature type="transmembrane region" description="Helical" evidence="1">
    <location>
        <begin position="100"/>
        <end position="126"/>
    </location>
</feature>
<evidence type="ECO:0000313" key="3">
    <source>
        <dbReference type="Proteomes" id="UP000294309"/>
    </source>
</evidence>
<protein>
    <recommendedName>
        <fullName evidence="4">ABC transporter permease</fullName>
    </recommendedName>
</protein>
<feature type="transmembrane region" description="Helical" evidence="1">
    <location>
        <begin position="217"/>
        <end position="238"/>
    </location>
</feature>
<dbReference type="AlphaFoldDB" id="A0A4P7AIF6"/>
<gene>
    <name evidence="2" type="ORF">SGLAD_v1c00790</name>
</gene>
<keyword evidence="1" id="KW-1133">Transmembrane helix</keyword>
<feature type="transmembrane region" description="Helical" evidence="1">
    <location>
        <begin position="259"/>
        <end position="278"/>
    </location>
</feature>
<evidence type="ECO:0008006" key="4">
    <source>
        <dbReference type="Google" id="ProtNLM"/>
    </source>
</evidence>
<organism evidence="2 3">
    <name type="scientific">Spiroplasma gladiatoris</name>
    <dbReference type="NCBI Taxonomy" id="2143"/>
    <lineage>
        <taxon>Bacteria</taxon>
        <taxon>Bacillati</taxon>
        <taxon>Mycoplasmatota</taxon>
        <taxon>Mollicutes</taxon>
        <taxon>Entomoplasmatales</taxon>
        <taxon>Spiroplasmataceae</taxon>
        <taxon>Spiroplasma</taxon>
    </lineage>
</organism>
<feature type="transmembrane region" description="Helical" evidence="1">
    <location>
        <begin position="146"/>
        <end position="168"/>
    </location>
</feature>
<feature type="transmembrane region" description="Helical" evidence="1">
    <location>
        <begin position="28"/>
        <end position="47"/>
    </location>
</feature>
<dbReference type="OrthoDB" id="389319at2"/>
<keyword evidence="3" id="KW-1185">Reference proteome</keyword>
<dbReference type="KEGG" id="sgq:SGLAD_v1c00790"/>
<evidence type="ECO:0000256" key="1">
    <source>
        <dbReference type="SAM" id="Phobius"/>
    </source>
</evidence>
<dbReference type="RefSeq" id="WP_134297082.1">
    <property type="nucleotide sequence ID" value="NZ_CP038013.1"/>
</dbReference>
<keyword evidence="1" id="KW-0472">Membrane</keyword>